<organism evidence="2 3">
    <name type="scientific">Toxocara canis</name>
    <name type="common">Canine roundworm</name>
    <dbReference type="NCBI Taxonomy" id="6265"/>
    <lineage>
        <taxon>Eukaryota</taxon>
        <taxon>Metazoa</taxon>
        <taxon>Ecdysozoa</taxon>
        <taxon>Nematoda</taxon>
        <taxon>Chromadorea</taxon>
        <taxon>Rhabditida</taxon>
        <taxon>Spirurina</taxon>
        <taxon>Ascaridomorpha</taxon>
        <taxon>Ascaridoidea</taxon>
        <taxon>Toxocaridae</taxon>
        <taxon>Toxocara</taxon>
    </lineage>
</organism>
<reference evidence="1 2" key="2">
    <citation type="submission" date="2018-11" db="EMBL/GenBank/DDBJ databases">
        <authorList>
            <consortium name="Pathogen Informatics"/>
        </authorList>
    </citation>
    <scope>NUCLEOTIDE SEQUENCE [LARGE SCALE GENOMIC DNA]</scope>
</reference>
<dbReference type="WBParaSite" id="TCNE_0001813101-mRNA-1">
    <property type="protein sequence ID" value="TCNE_0001813101-mRNA-1"/>
    <property type="gene ID" value="TCNE_0001813101"/>
</dbReference>
<dbReference type="Proteomes" id="UP000050794">
    <property type="component" value="Unassembled WGS sequence"/>
</dbReference>
<evidence type="ECO:0000313" key="2">
    <source>
        <dbReference type="Proteomes" id="UP000050794"/>
    </source>
</evidence>
<protein>
    <submittedName>
        <fullName evidence="3">Ovule protein</fullName>
    </submittedName>
</protein>
<dbReference type="AlphaFoldDB" id="A0A183VBK7"/>
<proteinExistence type="predicted"/>
<dbReference type="EMBL" id="UYWY01025158">
    <property type="protein sequence ID" value="VDM49448.1"/>
    <property type="molecule type" value="Genomic_DNA"/>
</dbReference>
<reference evidence="3" key="1">
    <citation type="submission" date="2016-06" db="UniProtKB">
        <authorList>
            <consortium name="WormBaseParasite"/>
        </authorList>
    </citation>
    <scope>IDENTIFICATION</scope>
</reference>
<evidence type="ECO:0000313" key="3">
    <source>
        <dbReference type="WBParaSite" id="TCNE_0001813101-mRNA-1"/>
    </source>
</evidence>
<sequence>MERSISEEMDGRGTVKEEFKKPILFLESLSHAFIYSFIVLSHAPHMVPLPSAFCTSSPFPSSFCKRGFDVLDHAELGTSDYVTPVW</sequence>
<keyword evidence="2" id="KW-1185">Reference proteome</keyword>
<name>A0A183VBK7_TOXCA</name>
<accession>A0A183VBK7</accession>
<gene>
    <name evidence="1" type="ORF">TCNE_LOCUS18127</name>
</gene>
<evidence type="ECO:0000313" key="1">
    <source>
        <dbReference type="EMBL" id="VDM49448.1"/>
    </source>
</evidence>